<dbReference type="Pfam" id="PF25583">
    <property type="entry name" value="WCX"/>
    <property type="match status" value="1"/>
</dbReference>
<dbReference type="Proteomes" id="UP001230065">
    <property type="component" value="Unassembled WGS sequence"/>
</dbReference>
<name>A0AAW8LA02_9ACTO</name>
<accession>A0AAW8LA02</accession>
<dbReference type="EMBL" id="JAMZMF010000024">
    <property type="protein sequence ID" value="MDR0178837.1"/>
    <property type="molecule type" value="Genomic_DNA"/>
</dbReference>
<gene>
    <name evidence="3" type="ORF">RF687_12875</name>
</gene>
<dbReference type="InterPro" id="IPR026881">
    <property type="entry name" value="WYL_dom"/>
</dbReference>
<dbReference type="AlphaFoldDB" id="A0AAW8LA02"/>
<dbReference type="PROSITE" id="PS52050">
    <property type="entry name" value="WYL"/>
    <property type="match status" value="1"/>
</dbReference>
<dbReference type="RefSeq" id="WP_308680588.1">
    <property type="nucleotide sequence ID" value="NZ_JAMZMF010000024.1"/>
</dbReference>
<feature type="domain" description="WCX" evidence="2">
    <location>
        <begin position="135"/>
        <end position="208"/>
    </location>
</feature>
<sequence length="216" mass="23841">MKLIQALPSSLRDEAERLMTAVHDDRVAWGELTDDATSGLSRLCDVVAQRRVVVASYQSKNGECSVRHLLPLGLVNKAGVWYLIADGECGMRVYRVSRLEEIVVTNEVFDPPKNFDIAAYWGAQAEVIEGKRSGVAAVLRVHSSIVPVLRYQFGRYVSLIEEGDVSIVEVRAHMLVGLAERLAGWGDRIDVLSPPCLRSELARIGSELVAHYGSPR</sequence>
<organism evidence="3 4">
    <name type="scientific">Actinomyces oris</name>
    <dbReference type="NCBI Taxonomy" id="544580"/>
    <lineage>
        <taxon>Bacteria</taxon>
        <taxon>Bacillati</taxon>
        <taxon>Actinomycetota</taxon>
        <taxon>Actinomycetes</taxon>
        <taxon>Actinomycetales</taxon>
        <taxon>Actinomycetaceae</taxon>
        <taxon>Actinomyces</taxon>
    </lineage>
</organism>
<dbReference type="Pfam" id="PF13280">
    <property type="entry name" value="WYL"/>
    <property type="match status" value="1"/>
</dbReference>
<dbReference type="InterPro" id="IPR051534">
    <property type="entry name" value="CBASS_pafABC_assoc_protein"/>
</dbReference>
<feature type="domain" description="WYL" evidence="1">
    <location>
        <begin position="40"/>
        <end position="103"/>
    </location>
</feature>
<reference evidence="3" key="1">
    <citation type="submission" date="2022-06" db="EMBL/GenBank/DDBJ databases">
        <title>Draft Genome Sequences of Three Actinomyces oris Strains, Isolated from Healthy Human Feces.</title>
        <authorList>
            <person name="Ye Y."/>
            <person name="Liu C."/>
            <person name="Zhao J."/>
            <person name="Xu J."/>
            <person name="Huang H."/>
            <person name="Wang B."/>
            <person name="Wei J."/>
            <person name="Jing X."/>
        </authorList>
    </citation>
    <scope>NUCLEOTIDE SEQUENCE</scope>
    <source>
        <strain evidence="3">CNGBCC1803727</strain>
    </source>
</reference>
<evidence type="ECO:0000313" key="3">
    <source>
        <dbReference type="EMBL" id="MDR0178837.1"/>
    </source>
</evidence>
<proteinExistence type="predicted"/>
<evidence type="ECO:0000313" key="4">
    <source>
        <dbReference type="Proteomes" id="UP001230065"/>
    </source>
</evidence>
<dbReference type="PANTHER" id="PTHR34580:SF1">
    <property type="entry name" value="PROTEIN PAFC"/>
    <property type="match status" value="1"/>
</dbReference>
<dbReference type="PANTHER" id="PTHR34580">
    <property type="match status" value="1"/>
</dbReference>
<evidence type="ECO:0000259" key="2">
    <source>
        <dbReference type="Pfam" id="PF25583"/>
    </source>
</evidence>
<dbReference type="InterPro" id="IPR057727">
    <property type="entry name" value="WCX_dom"/>
</dbReference>
<evidence type="ECO:0000259" key="1">
    <source>
        <dbReference type="Pfam" id="PF13280"/>
    </source>
</evidence>
<protein>
    <submittedName>
        <fullName evidence="3">WYL domain-containing protein</fullName>
    </submittedName>
</protein>
<comment type="caution">
    <text evidence="3">The sequence shown here is derived from an EMBL/GenBank/DDBJ whole genome shotgun (WGS) entry which is preliminary data.</text>
</comment>